<name>A0A7V5H518_CALAY</name>
<organism evidence="9">
    <name type="scientific">Caldithrix abyssi</name>
    <dbReference type="NCBI Taxonomy" id="187145"/>
    <lineage>
        <taxon>Bacteria</taxon>
        <taxon>Pseudomonadati</taxon>
        <taxon>Calditrichota</taxon>
        <taxon>Calditrichia</taxon>
        <taxon>Calditrichales</taxon>
        <taxon>Calditrichaceae</taxon>
        <taxon>Caldithrix</taxon>
    </lineage>
</organism>
<proteinExistence type="inferred from homology"/>
<evidence type="ECO:0000256" key="7">
    <source>
        <dbReference type="RuleBase" id="RU003879"/>
    </source>
</evidence>
<evidence type="ECO:0000313" key="9">
    <source>
        <dbReference type="EMBL" id="HHE54603.1"/>
    </source>
</evidence>
<keyword evidence="5 8" id="KW-1133">Transmembrane helix</keyword>
<accession>A0A7V5H518</accession>
<keyword evidence="7" id="KW-0653">Protein transport</keyword>
<evidence type="ECO:0000256" key="4">
    <source>
        <dbReference type="ARBA" id="ARBA00022692"/>
    </source>
</evidence>
<dbReference type="Proteomes" id="UP000886111">
    <property type="component" value="Unassembled WGS sequence"/>
</dbReference>
<keyword evidence="3" id="KW-1003">Cell membrane</keyword>
<dbReference type="EMBL" id="DRTD01000176">
    <property type="protein sequence ID" value="HHE54603.1"/>
    <property type="molecule type" value="Genomic_DNA"/>
</dbReference>
<dbReference type="Pfam" id="PF02472">
    <property type="entry name" value="ExbD"/>
    <property type="match status" value="1"/>
</dbReference>
<dbReference type="AlphaFoldDB" id="A0A7V5H518"/>
<keyword evidence="6 8" id="KW-0472">Membrane</keyword>
<keyword evidence="7" id="KW-0813">Transport</keyword>
<sequence length="139" mass="15965">MKFQKKSKTKTAIPTASMPDIIFMLLIFFMVATVIRQYSGLKVQLPEATKIQKVPGSKRHIVTIWADRNHQVVVDDIKISRLSNLRSIMYQKLVNDPQLQVALKIDKNNKMGFVNEIHQELRKANTLKVHYFAVPGGEF</sequence>
<feature type="transmembrane region" description="Helical" evidence="8">
    <location>
        <begin position="21"/>
        <end position="39"/>
    </location>
</feature>
<evidence type="ECO:0000256" key="3">
    <source>
        <dbReference type="ARBA" id="ARBA00022475"/>
    </source>
</evidence>
<evidence type="ECO:0000256" key="6">
    <source>
        <dbReference type="ARBA" id="ARBA00023136"/>
    </source>
</evidence>
<dbReference type="InterPro" id="IPR003400">
    <property type="entry name" value="ExbD"/>
</dbReference>
<keyword evidence="4 7" id="KW-0812">Transmembrane</keyword>
<evidence type="ECO:0000256" key="2">
    <source>
        <dbReference type="ARBA" id="ARBA00005811"/>
    </source>
</evidence>
<dbReference type="GO" id="GO:0015031">
    <property type="term" value="P:protein transport"/>
    <property type="evidence" value="ECO:0007669"/>
    <property type="project" value="UniProtKB-KW"/>
</dbReference>
<evidence type="ECO:0000256" key="8">
    <source>
        <dbReference type="SAM" id="Phobius"/>
    </source>
</evidence>
<reference evidence="9" key="1">
    <citation type="journal article" date="2020" name="mSystems">
        <title>Genome- and Community-Level Interaction Insights into Carbon Utilization and Element Cycling Functions of Hydrothermarchaeota in Hydrothermal Sediment.</title>
        <authorList>
            <person name="Zhou Z."/>
            <person name="Liu Y."/>
            <person name="Xu W."/>
            <person name="Pan J."/>
            <person name="Luo Z.H."/>
            <person name="Li M."/>
        </authorList>
    </citation>
    <scope>NUCLEOTIDE SEQUENCE [LARGE SCALE GENOMIC DNA]</scope>
    <source>
        <strain evidence="9">HyVt-76</strain>
    </source>
</reference>
<comment type="subcellular location">
    <subcellularLocation>
        <location evidence="1">Cell membrane</location>
        <topology evidence="1">Single-pass membrane protein</topology>
    </subcellularLocation>
    <subcellularLocation>
        <location evidence="7">Cell membrane</location>
        <topology evidence="7">Single-pass type II membrane protein</topology>
    </subcellularLocation>
</comment>
<dbReference type="GO" id="GO:0005886">
    <property type="term" value="C:plasma membrane"/>
    <property type="evidence" value="ECO:0007669"/>
    <property type="project" value="UniProtKB-SubCell"/>
</dbReference>
<comment type="similarity">
    <text evidence="2 7">Belongs to the ExbD/TolR family.</text>
</comment>
<comment type="caution">
    <text evidence="9">The sequence shown here is derived from an EMBL/GenBank/DDBJ whole genome shotgun (WGS) entry which is preliminary data.</text>
</comment>
<dbReference type="PANTHER" id="PTHR30558">
    <property type="entry name" value="EXBD MEMBRANE COMPONENT OF PMF-DRIVEN MACROMOLECULE IMPORT SYSTEM"/>
    <property type="match status" value="1"/>
</dbReference>
<evidence type="ECO:0000256" key="5">
    <source>
        <dbReference type="ARBA" id="ARBA00022989"/>
    </source>
</evidence>
<gene>
    <name evidence="9" type="ORF">ENL21_02395</name>
</gene>
<dbReference type="PANTHER" id="PTHR30558:SF3">
    <property type="entry name" value="BIOPOLYMER TRANSPORT PROTEIN EXBD-RELATED"/>
    <property type="match status" value="1"/>
</dbReference>
<evidence type="ECO:0000256" key="1">
    <source>
        <dbReference type="ARBA" id="ARBA00004162"/>
    </source>
</evidence>
<protein>
    <submittedName>
        <fullName evidence="9">Biopolymer transporter ExbD</fullName>
    </submittedName>
</protein>
<dbReference type="GO" id="GO:0022857">
    <property type="term" value="F:transmembrane transporter activity"/>
    <property type="evidence" value="ECO:0007669"/>
    <property type="project" value="InterPro"/>
</dbReference>